<organism evidence="3 4">
    <name type="scientific">Pleurodeles waltl</name>
    <name type="common">Iberian ribbed newt</name>
    <dbReference type="NCBI Taxonomy" id="8319"/>
    <lineage>
        <taxon>Eukaryota</taxon>
        <taxon>Metazoa</taxon>
        <taxon>Chordata</taxon>
        <taxon>Craniata</taxon>
        <taxon>Vertebrata</taxon>
        <taxon>Euteleostomi</taxon>
        <taxon>Amphibia</taxon>
        <taxon>Batrachia</taxon>
        <taxon>Caudata</taxon>
        <taxon>Salamandroidea</taxon>
        <taxon>Salamandridae</taxon>
        <taxon>Pleurodelinae</taxon>
        <taxon>Pleurodeles</taxon>
    </lineage>
</organism>
<proteinExistence type="predicted"/>
<evidence type="ECO:0000313" key="4">
    <source>
        <dbReference type="Proteomes" id="UP001066276"/>
    </source>
</evidence>
<feature type="compositionally biased region" description="Polar residues" evidence="1">
    <location>
        <begin position="285"/>
        <end position="301"/>
    </location>
</feature>
<feature type="compositionally biased region" description="Low complexity" evidence="1">
    <location>
        <begin position="415"/>
        <end position="450"/>
    </location>
</feature>
<protein>
    <submittedName>
        <fullName evidence="3">Uncharacterized protein</fullName>
    </submittedName>
</protein>
<feature type="compositionally biased region" description="Low complexity" evidence="1">
    <location>
        <begin position="356"/>
        <end position="375"/>
    </location>
</feature>
<feature type="compositionally biased region" description="Low complexity" evidence="1">
    <location>
        <begin position="205"/>
        <end position="227"/>
    </location>
</feature>
<keyword evidence="2" id="KW-0732">Signal</keyword>
<feature type="signal peptide" evidence="2">
    <location>
        <begin position="1"/>
        <end position="16"/>
    </location>
</feature>
<evidence type="ECO:0000313" key="3">
    <source>
        <dbReference type="EMBL" id="KAJ1216344.1"/>
    </source>
</evidence>
<keyword evidence="4" id="KW-1185">Reference proteome</keyword>
<feature type="compositionally biased region" description="Basic and acidic residues" evidence="1">
    <location>
        <begin position="229"/>
        <end position="239"/>
    </location>
</feature>
<feature type="chain" id="PRO_5043911083" evidence="2">
    <location>
        <begin position="17"/>
        <end position="460"/>
    </location>
</feature>
<comment type="caution">
    <text evidence="3">The sequence shown here is derived from an EMBL/GenBank/DDBJ whole genome shotgun (WGS) entry which is preliminary data.</text>
</comment>
<dbReference type="EMBL" id="JANPWB010000001">
    <property type="protein sequence ID" value="KAJ1216344.1"/>
    <property type="molecule type" value="Genomic_DNA"/>
</dbReference>
<dbReference type="Proteomes" id="UP001066276">
    <property type="component" value="Chromosome 1_1"/>
</dbReference>
<feature type="region of interest" description="Disordered" evidence="1">
    <location>
        <begin position="62"/>
        <end position="85"/>
    </location>
</feature>
<gene>
    <name evidence="3" type="ORF">NDU88_003947</name>
</gene>
<feature type="compositionally biased region" description="Pro residues" evidence="1">
    <location>
        <begin position="310"/>
        <end position="341"/>
    </location>
</feature>
<accession>A0AAV7WSN8</accession>
<feature type="compositionally biased region" description="Low complexity" evidence="1">
    <location>
        <begin position="392"/>
        <end position="403"/>
    </location>
</feature>
<evidence type="ECO:0000256" key="1">
    <source>
        <dbReference type="SAM" id="MobiDB-lite"/>
    </source>
</evidence>
<name>A0AAV7WSN8_PLEWA</name>
<feature type="region of interest" description="Disordered" evidence="1">
    <location>
        <begin position="110"/>
        <end position="403"/>
    </location>
</feature>
<reference evidence="3" key="1">
    <citation type="journal article" date="2022" name="bioRxiv">
        <title>Sequencing and chromosome-scale assembly of the giantPleurodeles waltlgenome.</title>
        <authorList>
            <person name="Brown T."/>
            <person name="Elewa A."/>
            <person name="Iarovenko S."/>
            <person name="Subramanian E."/>
            <person name="Araus A.J."/>
            <person name="Petzold A."/>
            <person name="Susuki M."/>
            <person name="Suzuki K.-i.T."/>
            <person name="Hayashi T."/>
            <person name="Toyoda A."/>
            <person name="Oliveira C."/>
            <person name="Osipova E."/>
            <person name="Leigh N.D."/>
            <person name="Simon A."/>
            <person name="Yun M.H."/>
        </authorList>
    </citation>
    <scope>NUCLEOTIDE SEQUENCE</scope>
    <source>
        <strain evidence="3">20211129_DDA</strain>
        <tissue evidence="3">Liver</tissue>
    </source>
</reference>
<evidence type="ECO:0000256" key="2">
    <source>
        <dbReference type="SAM" id="SignalP"/>
    </source>
</evidence>
<feature type="region of interest" description="Disordered" evidence="1">
    <location>
        <begin position="415"/>
        <end position="460"/>
    </location>
</feature>
<feature type="compositionally biased region" description="Low complexity" evidence="1">
    <location>
        <begin position="147"/>
        <end position="159"/>
    </location>
</feature>
<dbReference type="AlphaFoldDB" id="A0AAV7WSN8"/>
<sequence length="460" mass="46051">MGGIWWAFSVTGRTIRLMPFSMCISSAGQCPSEKGCMACHHQGCVDPQGLQQAEHSLSQMVGGPETLGTEDGGGPAGDGLPMRKGCPSNPDPLMFCILAVAYLELDGHLRPSQQPQGAEEQSHRRRRELHPTGPMRPNPPTDRVGRTQASTPATQSTATVVLAATSGVRGSKETPISTGSVPAPAAKGKGKNVPPAAKGKGKDVPPASKAAPPAYKGKGKEAPPAGKVKGKEAPPEGKGKGPAPAGRKERKPGAGTESKPPTQTMELQPCEAAAEGLEPPPTAGCTDTSTTASRSSPSGQRSEAAGEGLEPPPLLAAPTPAPLLAPPPASPPAPPPAPLPATPVGSRLRLQGKGWCTPTTACTTSSTTVSSSSPSGKPLEAAGEGLEPPPTTGCTDTSTATGTCTTTCTITCTATSTTASSSSPSGQPSRRAGASPTTGSTDTSTGTATTEQASPPVGSV</sequence>